<evidence type="ECO:0000256" key="2">
    <source>
        <dbReference type="ARBA" id="ARBA00004687"/>
    </source>
</evidence>
<comment type="similarity">
    <text evidence="3 8">Belongs to the PIGW family.</text>
</comment>
<dbReference type="InParanoid" id="G7E607"/>
<evidence type="ECO:0000256" key="1">
    <source>
        <dbReference type="ARBA" id="ARBA00004141"/>
    </source>
</evidence>
<evidence type="ECO:0000313" key="10">
    <source>
        <dbReference type="Proteomes" id="UP000009131"/>
    </source>
</evidence>
<accession>G7E607</accession>
<keyword evidence="5 8" id="KW-0812">Transmembrane</keyword>
<comment type="function">
    <text evidence="8">A acetyltransferase, which acetylates the inositol ring of phosphatidylinositol during biosynthesis of GPI-anchor.</text>
</comment>
<dbReference type="PIRSF" id="PIRSF017321">
    <property type="entry name" value="GWT1"/>
    <property type="match status" value="1"/>
</dbReference>
<feature type="transmembrane region" description="Helical" evidence="8">
    <location>
        <begin position="361"/>
        <end position="384"/>
    </location>
</feature>
<keyword evidence="6 8" id="KW-1133">Transmembrane helix</keyword>
<feature type="transmembrane region" description="Helical" evidence="8">
    <location>
        <begin position="433"/>
        <end position="452"/>
    </location>
</feature>
<dbReference type="InterPro" id="IPR009447">
    <property type="entry name" value="PIGW/GWT1"/>
</dbReference>
<evidence type="ECO:0000256" key="3">
    <source>
        <dbReference type="ARBA" id="ARBA00007559"/>
    </source>
</evidence>
<feature type="transmembrane region" description="Helical" evidence="8">
    <location>
        <begin position="123"/>
        <end position="143"/>
    </location>
</feature>
<feature type="transmembrane region" description="Helical" evidence="8">
    <location>
        <begin position="28"/>
        <end position="48"/>
    </location>
</feature>
<evidence type="ECO:0000256" key="4">
    <source>
        <dbReference type="ARBA" id="ARBA00022502"/>
    </source>
</evidence>
<evidence type="ECO:0000256" key="6">
    <source>
        <dbReference type="ARBA" id="ARBA00022989"/>
    </source>
</evidence>
<dbReference type="GO" id="GO:0006506">
    <property type="term" value="P:GPI anchor biosynthetic process"/>
    <property type="evidence" value="ECO:0007669"/>
    <property type="project" value="UniProtKB-UniPathway"/>
</dbReference>
<dbReference type="GO" id="GO:0032216">
    <property type="term" value="F:glucosaminyl-phosphatidylinositol O-acyltransferase activity"/>
    <property type="evidence" value="ECO:0007669"/>
    <property type="project" value="TreeGrafter"/>
</dbReference>
<name>G7E607_MIXOS</name>
<evidence type="ECO:0000256" key="8">
    <source>
        <dbReference type="RuleBase" id="RU280819"/>
    </source>
</evidence>
<keyword evidence="4 8" id="KW-0337">GPI-anchor biosynthesis</keyword>
<dbReference type="EMBL" id="BABT02000150">
    <property type="protein sequence ID" value="GAA98267.1"/>
    <property type="molecule type" value="Genomic_DNA"/>
</dbReference>
<keyword evidence="7 8" id="KW-0472">Membrane</keyword>
<feature type="transmembrane region" description="Helical" evidence="8">
    <location>
        <begin position="163"/>
        <end position="182"/>
    </location>
</feature>
<feature type="transmembrane region" description="Helical" evidence="8">
    <location>
        <begin position="60"/>
        <end position="78"/>
    </location>
</feature>
<evidence type="ECO:0000256" key="7">
    <source>
        <dbReference type="ARBA" id="ARBA00023136"/>
    </source>
</evidence>
<keyword evidence="8" id="KW-0256">Endoplasmic reticulum</keyword>
<feature type="transmembrane region" description="Helical" evidence="8">
    <location>
        <begin position="405"/>
        <end position="427"/>
    </location>
</feature>
<dbReference type="UniPathway" id="UPA00196"/>
<dbReference type="GO" id="GO:0005789">
    <property type="term" value="C:endoplasmic reticulum membrane"/>
    <property type="evidence" value="ECO:0007669"/>
    <property type="project" value="UniProtKB-SubCell"/>
</dbReference>
<keyword evidence="8" id="KW-0808">Transferase</keyword>
<comment type="pathway">
    <text evidence="2 8">Glycolipid biosynthesis; glycosylphosphatidylinositol-anchor biosynthesis.</text>
</comment>
<evidence type="ECO:0000313" key="9">
    <source>
        <dbReference type="EMBL" id="GAA98267.1"/>
    </source>
</evidence>
<dbReference type="Proteomes" id="UP000009131">
    <property type="component" value="Unassembled WGS sequence"/>
</dbReference>
<dbReference type="GO" id="GO:0072659">
    <property type="term" value="P:protein localization to plasma membrane"/>
    <property type="evidence" value="ECO:0007669"/>
    <property type="project" value="TreeGrafter"/>
</dbReference>
<dbReference type="PANTHER" id="PTHR20661:SF0">
    <property type="entry name" value="PHOSPHATIDYLINOSITOL-GLYCAN BIOSYNTHESIS CLASS W PROTEIN"/>
    <property type="match status" value="1"/>
</dbReference>
<dbReference type="AlphaFoldDB" id="G7E607"/>
<dbReference type="eggNOG" id="KOG0411">
    <property type="taxonomic scope" value="Eukaryota"/>
</dbReference>
<dbReference type="OrthoDB" id="15270at2759"/>
<comment type="subcellular location">
    <subcellularLocation>
        <location evidence="8">Endoplasmic reticulum membrane</location>
        <topology evidence="8">Multi-pass membrane protein</topology>
    </subcellularLocation>
    <subcellularLocation>
        <location evidence="1">Membrane</location>
        <topology evidence="1">Multi-pass membrane protein</topology>
    </subcellularLocation>
</comment>
<feature type="transmembrane region" description="Helical" evidence="8">
    <location>
        <begin position="296"/>
        <end position="316"/>
    </location>
</feature>
<keyword evidence="10" id="KW-1185">Reference proteome</keyword>
<dbReference type="PANTHER" id="PTHR20661">
    <property type="entry name" value="PHOSPHATIDYLINOSITOL-GLYCAN BIOSYNTHESIS CLASS W PROTEIN"/>
    <property type="match status" value="1"/>
</dbReference>
<evidence type="ECO:0000256" key="5">
    <source>
        <dbReference type="ARBA" id="ARBA00022692"/>
    </source>
</evidence>
<comment type="caution">
    <text evidence="9">The sequence shown here is derived from an EMBL/GenBank/DDBJ whole genome shotgun (WGS) entry which is preliminary data.</text>
</comment>
<dbReference type="Pfam" id="PF06423">
    <property type="entry name" value="GWT1"/>
    <property type="match status" value="1"/>
</dbReference>
<dbReference type="FunCoup" id="G7E607">
    <property type="interactions" value="93"/>
</dbReference>
<dbReference type="STRING" id="764103.G7E607"/>
<dbReference type="RefSeq" id="XP_014569217.1">
    <property type="nucleotide sequence ID" value="XM_014713731.1"/>
</dbReference>
<dbReference type="EC" id="2.3.-.-" evidence="8"/>
<protein>
    <recommendedName>
        <fullName evidence="8">GPI-anchored wall transfer protein</fullName>
        <ecNumber evidence="8">2.3.-.-</ecNumber>
    </recommendedName>
</protein>
<keyword evidence="8" id="KW-0012">Acyltransferase</keyword>
<sequence>MSLDLTLAKDAYAHAKIAFVSDHSGSSAWTVALVISACVLSYALTALLQDRHHLPHNNGLVDCAALVLPMLLSVTLLAEYLMPLNATLLVLTLLLVATSPSTKEAEADENPDGSRPLPGRTFLTAYRAHLLLLTAISILAVDFPVFPRYFAKCETYGTSLMDIGVGSFVFSLGLVSARPLLLRPGDTLLQRMPTAIKSSAITLLLGLARVLAVKGTDYPEHVTEYGVHWNFFITLGILPAVGALAASLRRYISFTTLATILLIRHNTWLRSGLAEWALEAERTDLISMNKEGITSLSGYIVIYLFAADVGFLVLPRSGRSGREELTSLALRLARDSMVWLSMYLVSTLYKDLPVSRQLANASYVLWIMAFNTVSLVAYILIDIARTTGTRVPRPPLLMTAINKSGMTTFLLSNVLTGLIGKTFQTIYMTDGPALAILGAYMLTVSLVACWLYRRGDRLQSMISA</sequence>
<dbReference type="OMA" id="GLYVMQP"/>
<organism evidence="9 10">
    <name type="scientific">Mixia osmundae (strain CBS 9802 / IAM 14324 / JCM 22182 / KY 12970)</name>
    <dbReference type="NCBI Taxonomy" id="764103"/>
    <lineage>
        <taxon>Eukaryota</taxon>
        <taxon>Fungi</taxon>
        <taxon>Dikarya</taxon>
        <taxon>Basidiomycota</taxon>
        <taxon>Pucciniomycotina</taxon>
        <taxon>Mixiomycetes</taxon>
        <taxon>Mixiales</taxon>
        <taxon>Mixiaceae</taxon>
        <taxon>Mixia</taxon>
    </lineage>
</organism>
<proteinExistence type="inferred from homology"/>
<reference evidence="9 10" key="2">
    <citation type="journal article" date="2012" name="Open Biol.">
        <title>Characteristics of nucleosomes and linker DNA regions on the genome of the basidiomycete Mixia osmundae revealed by mono- and dinucleosome mapping.</title>
        <authorList>
            <person name="Nishida H."/>
            <person name="Kondo S."/>
            <person name="Matsumoto T."/>
            <person name="Suzuki Y."/>
            <person name="Yoshikawa H."/>
            <person name="Taylor T.D."/>
            <person name="Sugiyama J."/>
        </authorList>
    </citation>
    <scope>NUCLEOTIDE SEQUENCE [LARGE SCALE GENOMIC DNA]</scope>
    <source>
        <strain evidence="10">CBS 9802 / IAM 14324 / JCM 22182 / KY 12970</strain>
    </source>
</reference>
<reference evidence="9 10" key="1">
    <citation type="journal article" date="2011" name="J. Gen. Appl. Microbiol.">
        <title>Draft genome sequencing of the enigmatic basidiomycete Mixia osmundae.</title>
        <authorList>
            <person name="Nishida H."/>
            <person name="Nagatsuka Y."/>
            <person name="Sugiyama J."/>
        </authorList>
    </citation>
    <scope>NUCLEOTIDE SEQUENCE [LARGE SCALE GENOMIC DNA]</scope>
    <source>
        <strain evidence="10">CBS 9802 / IAM 14324 / JCM 22182 / KY 12970</strain>
    </source>
</reference>
<gene>
    <name evidence="9" type="primary">Mo04950</name>
    <name evidence="9" type="ORF">E5Q_04950</name>
</gene>
<feature type="transmembrane region" description="Helical" evidence="8">
    <location>
        <begin position="225"/>
        <end position="244"/>
    </location>
</feature>
<dbReference type="HOGENOM" id="CLU_020802_2_2_1"/>